<proteinExistence type="predicted"/>
<sequence>MTFSVTQIKNPGTLFDTKYLVTAGAEYDKETYVWVGQSEVTVHNSTEEKRIEVDVVGPKEIPLDSAGVYVMIAHCSVRSDNFTFEVIAPEETEVVTVGNLGVKGSAHKNNL</sequence>
<dbReference type="OrthoDB" id="6434494at2759"/>
<organism evidence="2 3">
    <name type="scientific">Araneus ventricosus</name>
    <name type="common">Orbweaver spider</name>
    <name type="synonym">Epeira ventricosa</name>
    <dbReference type="NCBI Taxonomy" id="182803"/>
    <lineage>
        <taxon>Eukaryota</taxon>
        <taxon>Metazoa</taxon>
        <taxon>Ecdysozoa</taxon>
        <taxon>Arthropoda</taxon>
        <taxon>Chelicerata</taxon>
        <taxon>Arachnida</taxon>
        <taxon>Araneae</taxon>
        <taxon>Araneomorphae</taxon>
        <taxon>Entelegynae</taxon>
        <taxon>Araneoidea</taxon>
        <taxon>Araneidae</taxon>
        <taxon>Araneus</taxon>
    </lineage>
</organism>
<dbReference type="AlphaFoldDB" id="A0A4Y2QVB5"/>
<reference evidence="2 3" key="1">
    <citation type="journal article" date="2019" name="Sci. Rep.">
        <title>Orb-weaving spider Araneus ventricosus genome elucidates the spidroin gene catalogue.</title>
        <authorList>
            <person name="Kono N."/>
            <person name="Nakamura H."/>
            <person name="Ohtoshi R."/>
            <person name="Moran D.A.P."/>
            <person name="Shinohara A."/>
            <person name="Yoshida Y."/>
            <person name="Fujiwara M."/>
            <person name="Mori M."/>
            <person name="Tomita M."/>
            <person name="Arakawa K."/>
        </authorList>
    </citation>
    <scope>NUCLEOTIDE SEQUENCE [LARGE SCALE GENOMIC DNA]</scope>
</reference>
<name>A0A4Y2QVB5_ARAVE</name>
<dbReference type="EMBL" id="BGPR01014918">
    <property type="protein sequence ID" value="GBN67262.1"/>
    <property type="molecule type" value="Genomic_DNA"/>
</dbReference>
<evidence type="ECO:0000313" key="1">
    <source>
        <dbReference type="EMBL" id="GBN67262.1"/>
    </source>
</evidence>
<evidence type="ECO:0000313" key="3">
    <source>
        <dbReference type="Proteomes" id="UP000499080"/>
    </source>
</evidence>
<comment type="caution">
    <text evidence="2">The sequence shown here is derived from an EMBL/GenBank/DDBJ whole genome shotgun (WGS) entry which is preliminary data.</text>
</comment>
<dbReference type="EMBL" id="BGPR01014927">
    <property type="protein sequence ID" value="GBN67293.1"/>
    <property type="molecule type" value="Genomic_DNA"/>
</dbReference>
<accession>A0A4Y2QVB5</accession>
<dbReference type="Proteomes" id="UP000499080">
    <property type="component" value="Unassembled WGS sequence"/>
</dbReference>
<evidence type="ECO:0000313" key="2">
    <source>
        <dbReference type="EMBL" id="GBN67293.1"/>
    </source>
</evidence>
<keyword evidence="3" id="KW-1185">Reference proteome</keyword>
<gene>
    <name evidence="1" type="ORF">AVEN_136400_1</name>
    <name evidence="2" type="ORF">AVEN_95857_1</name>
</gene>
<protein>
    <submittedName>
        <fullName evidence="2">Uncharacterized protein</fullName>
    </submittedName>
</protein>